<accession>A0A6J7RUI5</accession>
<name>A0A6J7RUI5_9ZZZZ</name>
<evidence type="ECO:0000313" key="2">
    <source>
        <dbReference type="EMBL" id="CAB5032080.1"/>
    </source>
</evidence>
<organism evidence="2">
    <name type="scientific">freshwater metagenome</name>
    <dbReference type="NCBI Taxonomy" id="449393"/>
    <lineage>
        <taxon>unclassified sequences</taxon>
        <taxon>metagenomes</taxon>
        <taxon>ecological metagenomes</taxon>
    </lineage>
</organism>
<sequence>MADARDHWHAQQRDGAAESFVTEGEEVGQRATAAGDDDRLHLLNSREVCQRLRDCCRGLAVLNGREAPDQSPGPAAALEAGKDVVAGLARFARDHADRARQLWAREQLLRLEQPFCLKLTAQRRELGQQVTLAGNAQIADIE</sequence>
<dbReference type="AlphaFoldDB" id="A0A6J7RUI5"/>
<gene>
    <name evidence="2" type="ORF">UFOPK4175_00435</name>
</gene>
<evidence type="ECO:0000256" key="1">
    <source>
        <dbReference type="SAM" id="MobiDB-lite"/>
    </source>
</evidence>
<feature type="compositionally biased region" description="Basic and acidic residues" evidence="1">
    <location>
        <begin position="1"/>
        <end position="16"/>
    </location>
</feature>
<reference evidence="2" key="1">
    <citation type="submission" date="2020-05" db="EMBL/GenBank/DDBJ databases">
        <authorList>
            <person name="Chiriac C."/>
            <person name="Salcher M."/>
            <person name="Ghai R."/>
            <person name="Kavagutti S V."/>
        </authorList>
    </citation>
    <scope>NUCLEOTIDE SEQUENCE</scope>
</reference>
<feature type="region of interest" description="Disordered" evidence="1">
    <location>
        <begin position="1"/>
        <end position="36"/>
    </location>
</feature>
<protein>
    <submittedName>
        <fullName evidence="2">Unannotated protein</fullName>
    </submittedName>
</protein>
<dbReference type="EMBL" id="CAFBPX010000055">
    <property type="protein sequence ID" value="CAB5032080.1"/>
    <property type="molecule type" value="Genomic_DNA"/>
</dbReference>
<proteinExistence type="predicted"/>